<sequence length="256" mass="27080">MDLFDLTGKVAVVTGGTRGIGLMMARGLLQAGARVYISSRKAEAGDAAVAELSSHGKVVSIPADLSREEECVRLAEEVGQREDELHILVNNAGATWGAPSLEEFPSSAWDKVVDLNLKSPFFLSRAFLPLLEEAGTDDDPARIVNVGSIDGLHVPPMHTYSYSSSKAALHHLTRVLAKELGPRRITVNAVAPGPFESKMMAATLDAFGKEIAARSPLGRIGRPDDMAGVVVYLSSRAGSYVTGSVIPVDGGIATTR</sequence>
<keyword evidence="3" id="KW-0560">Oxidoreductase</keyword>
<dbReference type="Pfam" id="PF13561">
    <property type="entry name" value="adh_short_C2"/>
    <property type="match status" value="1"/>
</dbReference>
<dbReference type="FunFam" id="3.40.50.720:FF:000084">
    <property type="entry name" value="Short-chain dehydrogenase reductase"/>
    <property type="match status" value="1"/>
</dbReference>
<reference evidence="4 5" key="1">
    <citation type="submission" date="2017-06" db="EMBL/GenBank/DDBJ databases">
        <authorList>
            <person name="Kim H.J."/>
            <person name="Triplett B.A."/>
        </authorList>
    </citation>
    <scope>NUCLEOTIDE SEQUENCE [LARGE SCALE GENOMIC DNA]</scope>
    <source>
        <strain evidence="4 5">DSM 44272</strain>
    </source>
</reference>
<evidence type="ECO:0000256" key="1">
    <source>
        <dbReference type="ARBA" id="ARBA00006484"/>
    </source>
</evidence>
<name>A0A238WKK2_9ACTN</name>
<gene>
    <name evidence="4" type="ORF">SAMN06272737_108128</name>
</gene>
<dbReference type="Gene3D" id="3.40.50.720">
    <property type="entry name" value="NAD(P)-binding Rossmann-like Domain"/>
    <property type="match status" value="1"/>
</dbReference>
<accession>A0A238WKK2</accession>
<organism evidence="4 5">
    <name type="scientific">Blastococcus mobilis</name>
    <dbReference type="NCBI Taxonomy" id="1938746"/>
    <lineage>
        <taxon>Bacteria</taxon>
        <taxon>Bacillati</taxon>
        <taxon>Actinomycetota</taxon>
        <taxon>Actinomycetes</taxon>
        <taxon>Geodermatophilales</taxon>
        <taxon>Geodermatophilaceae</taxon>
        <taxon>Blastococcus</taxon>
    </lineage>
</organism>
<evidence type="ECO:0000256" key="3">
    <source>
        <dbReference type="ARBA" id="ARBA00023002"/>
    </source>
</evidence>
<evidence type="ECO:0000313" key="5">
    <source>
        <dbReference type="Proteomes" id="UP000198403"/>
    </source>
</evidence>
<keyword evidence="2" id="KW-0521">NADP</keyword>
<protein>
    <submittedName>
        <fullName evidence="4">NAD(P)-dependent dehydrogenase, short-chain alcohol dehydrogenase family</fullName>
    </submittedName>
</protein>
<keyword evidence="5" id="KW-1185">Reference proteome</keyword>
<dbReference type="OrthoDB" id="286404at2"/>
<dbReference type="SUPFAM" id="SSF51735">
    <property type="entry name" value="NAD(P)-binding Rossmann-fold domains"/>
    <property type="match status" value="1"/>
</dbReference>
<dbReference type="PRINTS" id="PR00080">
    <property type="entry name" value="SDRFAMILY"/>
</dbReference>
<dbReference type="RefSeq" id="WP_089336293.1">
    <property type="nucleotide sequence ID" value="NZ_FZNO01000008.1"/>
</dbReference>
<dbReference type="Proteomes" id="UP000198403">
    <property type="component" value="Unassembled WGS sequence"/>
</dbReference>
<dbReference type="PANTHER" id="PTHR43618:SF12">
    <property type="entry name" value="OXIDOREDUCTASE, SHORT-CHAIN DEHYDROGENASE_REDUCTASE FAMILY (AFU_ORTHOLOGUE AFUA_1G14540)"/>
    <property type="match status" value="1"/>
</dbReference>
<dbReference type="PROSITE" id="PS00061">
    <property type="entry name" value="ADH_SHORT"/>
    <property type="match status" value="1"/>
</dbReference>
<proteinExistence type="inferred from homology"/>
<evidence type="ECO:0000313" key="4">
    <source>
        <dbReference type="EMBL" id="SNR47106.1"/>
    </source>
</evidence>
<dbReference type="InterPro" id="IPR036291">
    <property type="entry name" value="NAD(P)-bd_dom_sf"/>
</dbReference>
<evidence type="ECO:0000256" key="2">
    <source>
        <dbReference type="ARBA" id="ARBA00022857"/>
    </source>
</evidence>
<dbReference type="InterPro" id="IPR020904">
    <property type="entry name" value="Sc_DH/Rdtase_CS"/>
</dbReference>
<dbReference type="EMBL" id="FZNO01000008">
    <property type="protein sequence ID" value="SNR47106.1"/>
    <property type="molecule type" value="Genomic_DNA"/>
</dbReference>
<dbReference type="AlphaFoldDB" id="A0A238WKK2"/>
<dbReference type="InterPro" id="IPR002347">
    <property type="entry name" value="SDR_fam"/>
</dbReference>
<dbReference type="InterPro" id="IPR052178">
    <property type="entry name" value="Sec_Metab_Biosynth_SDR"/>
</dbReference>
<dbReference type="GO" id="GO:0016491">
    <property type="term" value="F:oxidoreductase activity"/>
    <property type="evidence" value="ECO:0007669"/>
    <property type="project" value="UniProtKB-KW"/>
</dbReference>
<dbReference type="PRINTS" id="PR00081">
    <property type="entry name" value="GDHRDH"/>
</dbReference>
<dbReference type="PANTHER" id="PTHR43618">
    <property type="entry name" value="7-ALPHA-HYDROXYSTEROID DEHYDROGENASE"/>
    <property type="match status" value="1"/>
</dbReference>
<comment type="similarity">
    <text evidence="1">Belongs to the short-chain dehydrogenases/reductases (SDR) family.</text>
</comment>